<evidence type="ECO:0000313" key="2">
    <source>
        <dbReference type="Proteomes" id="UP000011554"/>
    </source>
</evidence>
<dbReference type="EMBL" id="AOIO01000040">
    <property type="protein sequence ID" value="ELY97903.1"/>
    <property type="molecule type" value="Genomic_DNA"/>
</dbReference>
<accession>M0AKI9</accession>
<protein>
    <submittedName>
        <fullName evidence="1">Uncharacterized protein</fullName>
    </submittedName>
</protein>
<evidence type="ECO:0000313" key="1">
    <source>
        <dbReference type="EMBL" id="ELY97903.1"/>
    </source>
</evidence>
<reference evidence="1 2" key="1">
    <citation type="journal article" date="2014" name="PLoS Genet.">
        <title>Phylogenetically driven sequencing of extremely halophilic archaea reveals strategies for static and dynamic osmo-response.</title>
        <authorList>
            <person name="Becker E.A."/>
            <person name="Seitzer P.M."/>
            <person name="Tritt A."/>
            <person name="Larsen D."/>
            <person name="Krusor M."/>
            <person name="Yao A.I."/>
            <person name="Wu D."/>
            <person name="Madern D."/>
            <person name="Eisen J.A."/>
            <person name="Darling A.E."/>
            <person name="Facciotti M.T."/>
        </authorList>
    </citation>
    <scope>NUCLEOTIDE SEQUENCE [LARGE SCALE GENOMIC DNA]</scope>
    <source>
        <strain evidence="1 2">DSM 12278</strain>
    </source>
</reference>
<dbReference type="AlphaFoldDB" id="M0AKI9"/>
<comment type="caution">
    <text evidence="1">The sequence shown here is derived from an EMBL/GenBank/DDBJ whole genome shotgun (WGS) entry which is preliminary data.</text>
</comment>
<dbReference type="eggNOG" id="arCOG04954">
    <property type="taxonomic scope" value="Archaea"/>
</dbReference>
<dbReference type="Proteomes" id="UP000011554">
    <property type="component" value="Unassembled WGS sequence"/>
</dbReference>
<keyword evidence="2" id="KW-1185">Reference proteome</keyword>
<sequence length="260" mass="30569">MRSQSNSDDITTDTINDLVVLGRAGPELISDGRHTVCLGGWSDKKGFVRIYPTHRYTSHAKRWNVIEVPVEQDPSHDWRDESWKIQGSKRDWDDLYKKVEQVGRLDRDDRIELTKQIPKTCANRLNDEKKSMGLVEPAEIHDAYLEPIDDPEPIATDLTGEELRSKNSYPHKLRIEYTCEDCEAKGNHDQHTIEWGIYRFWDKEPDNPEQVINNLRLLDDDYKKYFFIGNLKNQPRAFVIISIIRWKKEDVEQRSLDQFI</sequence>
<dbReference type="RefSeq" id="WP_006110751.1">
    <property type="nucleotide sequence ID" value="NZ_AOIO01000040.1"/>
</dbReference>
<organism evidence="1 2">
    <name type="scientific">Natrialba asiatica (strain ATCC 700177 / DSM 12278 / JCM 9576 / FERM P-10747 / NBRC 102637 / 172P1)</name>
    <dbReference type="NCBI Taxonomy" id="29540"/>
    <lineage>
        <taxon>Archaea</taxon>
        <taxon>Methanobacteriati</taxon>
        <taxon>Methanobacteriota</taxon>
        <taxon>Stenosarchaea group</taxon>
        <taxon>Halobacteria</taxon>
        <taxon>Halobacteriales</taxon>
        <taxon>Natrialbaceae</taxon>
        <taxon>Natrialba</taxon>
    </lineage>
</organism>
<name>M0AKI9_NATA1</name>
<gene>
    <name evidence="1" type="ORF">C481_18245</name>
</gene>
<proteinExistence type="predicted"/>
<dbReference type="OrthoDB" id="380186at2157"/>